<evidence type="ECO:0000256" key="3">
    <source>
        <dbReference type="ARBA" id="ARBA00022475"/>
    </source>
</evidence>
<evidence type="ECO:0000256" key="2">
    <source>
        <dbReference type="ARBA" id="ARBA00022448"/>
    </source>
</evidence>
<dbReference type="InterPro" id="IPR004638">
    <property type="entry name" value="EmrB-like"/>
</dbReference>
<feature type="transmembrane region" description="Helical" evidence="7">
    <location>
        <begin position="135"/>
        <end position="154"/>
    </location>
</feature>
<accession>A0A6J6C4G1</accession>
<feature type="transmembrane region" description="Helical" evidence="7">
    <location>
        <begin position="103"/>
        <end position="123"/>
    </location>
</feature>
<dbReference type="PANTHER" id="PTHR23501">
    <property type="entry name" value="MAJOR FACILITATOR SUPERFAMILY"/>
    <property type="match status" value="1"/>
</dbReference>
<dbReference type="NCBIfam" id="TIGR00711">
    <property type="entry name" value="efflux_EmrB"/>
    <property type="match status" value="1"/>
</dbReference>
<organism evidence="9">
    <name type="scientific">freshwater metagenome</name>
    <dbReference type="NCBI Taxonomy" id="449393"/>
    <lineage>
        <taxon>unclassified sequences</taxon>
        <taxon>metagenomes</taxon>
        <taxon>ecological metagenomes</taxon>
    </lineage>
</organism>
<evidence type="ECO:0000256" key="7">
    <source>
        <dbReference type="SAM" id="Phobius"/>
    </source>
</evidence>
<evidence type="ECO:0000259" key="8">
    <source>
        <dbReference type="PROSITE" id="PS50850"/>
    </source>
</evidence>
<dbReference type="AlphaFoldDB" id="A0A6J6C4G1"/>
<protein>
    <submittedName>
        <fullName evidence="9">Unannotated protein</fullName>
    </submittedName>
</protein>
<dbReference type="Gene3D" id="1.20.1720.10">
    <property type="entry name" value="Multidrug resistance protein D"/>
    <property type="match status" value="1"/>
</dbReference>
<dbReference type="Pfam" id="PF07690">
    <property type="entry name" value="MFS_1"/>
    <property type="match status" value="1"/>
</dbReference>
<feature type="transmembrane region" description="Helical" evidence="7">
    <location>
        <begin position="506"/>
        <end position="527"/>
    </location>
</feature>
<gene>
    <name evidence="9" type="ORF">UFOPK1433_00762</name>
</gene>
<feature type="transmembrane region" description="Helical" evidence="7">
    <location>
        <begin position="199"/>
        <end position="218"/>
    </location>
</feature>
<feature type="transmembrane region" description="Helical" evidence="7">
    <location>
        <begin position="359"/>
        <end position="380"/>
    </location>
</feature>
<dbReference type="InterPro" id="IPR020846">
    <property type="entry name" value="MFS_dom"/>
</dbReference>
<reference evidence="9" key="1">
    <citation type="submission" date="2020-05" db="EMBL/GenBank/DDBJ databases">
        <authorList>
            <person name="Chiriac C."/>
            <person name="Salcher M."/>
            <person name="Ghai R."/>
            <person name="Kavagutti S V."/>
        </authorList>
    </citation>
    <scope>NUCLEOTIDE SEQUENCE</scope>
</reference>
<dbReference type="SUPFAM" id="SSF103473">
    <property type="entry name" value="MFS general substrate transporter"/>
    <property type="match status" value="1"/>
</dbReference>
<feature type="transmembrane region" description="Helical" evidence="7">
    <location>
        <begin position="401"/>
        <end position="420"/>
    </location>
</feature>
<feature type="transmembrane region" description="Helical" evidence="7">
    <location>
        <begin position="45"/>
        <end position="62"/>
    </location>
</feature>
<evidence type="ECO:0000313" key="9">
    <source>
        <dbReference type="EMBL" id="CAB4545413.1"/>
    </source>
</evidence>
<dbReference type="InterPro" id="IPR011701">
    <property type="entry name" value="MFS"/>
</dbReference>
<keyword evidence="2" id="KW-0813">Transport</keyword>
<evidence type="ECO:0000256" key="4">
    <source>
        <dbReference type="ARBA" id="ARBA00022692"/>
    </source>
</evidence>
<feature type="transmembrane region" description="Helical" evidence="7">
    <location>
        <begin position="334"/>
        <end position="353"/>
    </location>
</feature>
<dbReference type="InterPro" id="IPR036259">
    <property type="entry name" value="MFS_trans_sf"/>
</dbReference>
<feature type="transmembrane region" description="Helical" evidence="7">
    <location>
        <begin position="268"/>
        <end position="293"/>
    </location>
</feature>
<name>A0A6J6C4G1_9ZZZZ</name>
<dbReference type="Gene3D" id="1.20.1250.20">
    <property type="entry name" value="MFS general substrate transporter like domains"/>
    <property type="match status" value="1"/>
</dbReference>
<feature type="transmembrane region" description="Helical" evidence="7">
    <location>
        <begin position="224"/>
        <end position="247"/>
    </location>
</feature>
<feature type="transmembrane region" description="Helical" evidence="7">
    <location>
        <begin position="166"/>
        <end position="187"/>
    </location>
</feature>
<dbReference type="CDD" id="cd17502">
    <property type="entry name" value="MFS_Azr1_MDR_like"/>
    <property type="match status" value="1"/>
</dbReference>
<keyword evidence="3" id="KW-1003">Cell membrane</keyword>
<feature type="transmembrane region" description="Helical" evidence="7">
    <location>
        <begin position="305"/>
        <end position="322"/>
    </location>
</feature>
<keyword evidence="6 7" id="KW-0472">Membrane</keyword>
<dbReference type="PANTHER" id="PTHR23501:SF197">
    <property type="entry name" value="COMD"/>
    <property type="match status" value="1"/>
</dbReference>
<sequence length="547" mass="58169">MSHRQILLVLIGLMSGMFLSALDQSVVGTAMRTIADDLKGLDQQAWVTTAYLITSTISTPIYGKLGDIFGRRRLFLIAIMIFILGSALSTLSGSMLELAGWRALQGIGAGGLFSLAITVLSDIVAPRERARYQGYFLAVFATSSVLGPVVGGLFADAGMILGIAGWKWIFLMNVPIGAMALFMVWKFLHVPHTPVKHRIDWLGATTIIMAVVPMLLVAENGRTWGWTSATSLSYYAVSIIGIVAFIFAERAAGDEAILPLKLFKSRTFSLVTILGVIVGVGMFGGMMTLPLLIQIVNGASPTESGFLMLPMVAGMMSASIVSGQVTSKTGKYRIFMITGTGMLMLGYVSLFAYQYNTPMWVMSISMVIIGMGLGQLMQTLTLAAQNSVAPQDIGVATSSSMFFRQMGGTLGVAVFISILFNRLPDAIKSALDNSSVKNDMAAAAKEIMTKAATGEIKADDPNLLFLQEAAADPAALGEKLNGDSSFLTHLDPRLSRPFLMGFADSAVTVFICAAAVVGIAFALSWFVKVAPLRDKSAAAEAAASSAH</sequence>
<dbReference type="PROSITE" id="PS50850">
    <property type="entry name" value="MFS"/>
    <property type="match status" value="1"/>
</dbReference>
<keyword evidence="5 7" id="KW-1133">Transmembrane helix</keyword>
<dbReference type="EMBL" id="CAEZSN010000079">
    <property type="protein sequence ID" value="CAB4545413.1"/>
    <property type="molecule type" value="Genomic_DNA"/>
</dbReference>
<proteinExistence type="predicted"/>
<evidence type="ECO:0000256" key="6">
    <source>
        <dbReference type="ARBA" id="ARBA00023136"/>
    </source>
</evidence>
<evidence type="ECO:0000256" key="5">
    <source>
        <dbReference type="ARBA" id="ARBA00022989"/>
    </source>
</evidence>
<feature type="transmembrane region" description="Helical" evidence="7">
    <location>
        <begin position="74"/>
        <end position="91"/>
    </location>
</feature>
<keyword evidence="4 7" id="KW-0812">Transmembrane</keyword>
<comment type="subcellular location">
    <subcellularLocation>
        <location evidence="1">Cell membrane</location>
        <topology evidence="1">Multi-pass membrane protein</topology>
    </subcellularLocation>
</comment>
<dbReference type="FunFam" id="1.20.1720.10:FF:000004">
    <property type="entry name" value="EmrB/QacA family drug resistance transporter"/>
    <property type="match status" value="1"/>
</dbReference>
<feature type="domain" description="Major facilitator superfamily (MFS) profile" evidence="8">
    <location>
        <begin position="9"/>
        <end position="532"/>
    </location>
</feature>
<dbReference type="GO" id="GO:0005886">
    <property type="term" value="C:plasma membrane"/>
    <property type="evidence" value="ECO:0007669"/>
    <property type="project" value="UniProtKB-SubCell"/>
</dbReference>
<dbReference type="GO" id="GO:0022857">
    <property type="term" value="F:transmembrane transporter activity"/>
    <property type="evidence" value="ECO:0007669"/>
    <property type="project" value="InterPro"/>
</dbReference>
<evidence type="ECO:0000256" key="1">
    <source>
        <dbReference type="ARBA" id="ARBA00004651"/>
    </source>
</evidence>